<dbReference type="AlphaFoldDB" id="A0A327NCD6"/>
<proteinExistence type="predicted"/>
<evidence type="ECO:0000313" key="1">
    <source>
        <dbReference type="EMBL" id="RAI72900.1"/>
    </source>
</evidence>
<sequence>MVRLTNAKWQDNYKMIREIAENETALDFLNETVTFMGYQISIAHYLFYPCLLPTGKFPDEVFEHVKESIDAAAYGIRRIATDFIDREEYNAYKHGLRLIPASSKLQFADPDTMKIQLEWDISQSMSYYVKTKKPGDIRIETKLFDSERDYRMTLFCSNLIYNLVYYRQVMFYKPDDPKAQLAIHFFEKEAIDECNKVNVPIQDLVFSYEQG</sequence>
<keyword evidence="2" id="KW-1185">Reference proteome</keyword>
<reference evidence="1 2" key="1">
    <citation type="submission" date="2018-06" db="EMBL/GenBank/DDBJ databases">
        <title>Spirosoma sp. HMF3257 Genome sequencing and assembly.</title>
        <authorList>
            <person name="Kang H."/>
            <person name="Cha I."/>
            <person name="Kim H."/>
            <person name="Kang J."/>
            <person name="Joh K."/>
        </authorList>
    </citation>
    <scope>NUCLEOTIDE SEQUENCE [LARGE SCALE GENOMIC DNA]</scope>
    <source>
        <strain evidence="1 2">HMF3257</strain>
    </source>
</reference>
<name>A0A327NCD6_9BACT</name>
<protein>
    <submittedName>
        <fullName evidence="1">Uncharacterized protein</fullName>
    </submittedName>
</protein>
<organism evidence="1 2">
    <name type="scientific">Spirosoma telluris</name>
    <dbReference type="NCBI Taxonomy" id="2183553"/>
    <lineage>
        <taxon>Bacteria</taxon>
        <taxon>Pseudomonadati</taxon>
        <taxon>Bacteroidota</taxon>
        <taxon>Cytophagia</taxon>
        <taxon>Cytophagales</taxon>
        <taxon>Cytophagaceae</taxon>
        <taxon>Spirosoma</taxon>
    </lineage>
</organism>
<accession>A0A327NCD6</accession>
<comment type="caution">
    <text evidence="1">The sequence shown here is derived from an EMBL/GenBank/DDBJ whole genome shotgun (WGS) entry which is preliminary data.</text>
</comment>
<dbReference type="Proteomes" id="UP000249016">
    <property type="component" value="Unassembled WGS sequence"/>
</dbReference>
<evidence type="ECO:0000313" key="2">
    <source>
        <dbReference type="Proteomes" id="UP000249016"/>
    </source>
</evidence>
<gene>
    <name evidence="1" type="ORF">HMF3257_39025</name>
</gene>
<dbReference type="EMBL" id="QLII01000004">
    <property type="protein sequence ID" value="RAI72900.1"/>
    <property type="molecule type" value="Genomic_DNA"/>
</dbReference>